<name>A0AAN6W8R7_9PEZI</name>
<dbReference type="EMBL" id="MU866175">
    <property type="protein sequence ID" value="KAK4177088.1"/>
    <property type="molecule type" value="Genomic_DNA"/>
</dbReference>
<evidence type="ECO:0000313" key="2">
    <source>
        <dbReference type="EMBL" id="KAK4177088.1"/>
    </source>
</evidence>
<feature type="signal peptide" evidence="1">
    <location>
        <begin position="1"/>
        <end position="25"/>
    </location>
</feature>
<evidence type="ECO:0000313" key="3">
    <source>
        <dbReference type="Proteomes" id="UP001302321"/>
    </source>
</evidence>
<dbReference type="Proteomes" id="UP001302321">
    <property type="component" value="Unassembled WGS sequence"/>
</dbReference>
<protein>
    <submittedName>
        <fullName evidence="2">Uncharacterized protein</fullName>
    </submittedName>
</protein>
<reference evidence="2" key="1">
    <citation type="journal article" date="2023" name="Mol. Phylogenet. Evol.">
        <title>Genome-scale phylogeny and comparative genomics of the fungal order Sordariales.</title>
        <authorList>
            <person name="Hensen N."/>
            <person name="Bonometti L."/>
            <person name="Westerberg I."/>
            <person name="Brannstrom I.O."/>
            <person name="Guillou S."/>
            <person name="Cros-Aarteil S."/>
            <person name="Calhoun S."/>
            <person name="Haridas S."/>
            <person name="Kuo A."/>
            <person name="Mondo S."/>
            <person name="Pangilinan J."/>
            <person name="Riley R."/>
            <person name="LaButti K."/>
            <person name="Andreopoulos B."/>
            <person name="Lipzen A."/>
            <person name="Chen C."/>
            <person name="Yan M."/>
            <person name="Daum C."/>
            <person name="Ng V."/>
            <person name="Clum A."/>
            <person name="Steindorff A."/>
            <person name="Ohm R.A."/>
            <person name="Martin F."/>
            <person name="Silar P."/>
            <person name="Natvig D.O."/>
            <person name="Lalanne C."/>
            <person name="Gautier V."/>
            <person name="Ament-Velasquez S.L."/>
            <person name="Kruys A."/>
            <person name="Hutchinson M.I."/>
            <person name="Powell A.J."/>
            <person name="Barry K."/>
            <person name="Miller A.N."/>
            <person name="Grigoriev I.V."/>
            <person name="Debuchy R."/>
            <person name="Gladieux P."/>
            <person name="Hiltunen Thoren M."/>
            <person name="Johannesson H."/>
        </authorList>
    </citation>
    <scope>NUCLEOTIDE SEQUENCE</scope>
    <source>
        <strain evidence="2">CBS 892.96</strain>
    </source>
</reference>
<comment type="caution">
    <text evidence="2">The sequence shown here is derived from an EMBL/GenBank/DDBJ whole genome shotgun (WGS) entry which is preliminary data.</text>
</comment>
<reference evidence="2" key="2">
    <citation type="submission" date="2023-05" db="EMBL/GenBank/DDBJ databases">
        <authorList>
            <consortium name="Lawrence Berkeley National Laboratory"/>
            <person name="Steindorff A."/>
            <person name="Hensen N."/>
            <person name="Bonometti L."/>
            <person name="Westerberg I."/>
            <person name="Brannstrom I.O."/>
            <person name="Guillou S."/>
            <person name="Cros-Aarteil S."/>
            <person name="Calhoun S."/>
            <person name="Haridas S."/>
            <person name="Kuo A."/>
            <person name="Mondo S."/>
            <person name="Pangilinan J."/>
            <person name="Riley R."/>
            <person name="Labutti K."/>
            <person name="Andreopoulos B."/>
            <person name="Lipzen A."/>
            <person name="Chen C."/>
            <person name="Yanf M."/>
            <person name="Daum C."/>
            <person name="Ng V."/>
            <person name="Clum A."/>
            <person name="Ohm R."/>
            <person name="Martin F."/>
            <person name="Silar P."/>
            <person name="Natvig D."/>
            <person name="Lalanne C."/>
            <person name="Gautier V."/>
            <person name="Ament-Velasquez S.L."/>
            <person name="Kruys A."/>
            <person name="Hutchinson M.I."/>
            <person name="Powell A.J."/>
            <person name="Barry K."/>
            <person name="Miller A.N."/>
            <person name="Grigoriev I.V."/>
            <person name="Debuchy R."/>
            <person name="Gladieux P."/>
            <person name="Thoren M.H."/>
            <person name="Johannesson H."/>
        </authorList>
    </citation>
    <scope>NUCLEOTIDE SEQUENCE</scope>
    <source>
        <strain evidence="2">CBS 892.96</strain>
    </source>
</reference>
<gene>
    <name evidence="2" type="ORF">QBC36DRAFT_139582</name>
</gene>
<keyword evidence="1" id="KW-0732">Signal</keyword>
<proteinExistence type="predicted"/>
<feature type="chain" id="PRO_5043005096" evidence="1">
    <location>
        <begin position="26"/>
        <end position="200"/>
    </location>
</feature>
<organism evidence="2 3">
    <name type="scientific">Triangularia setosa</name>
    <dbReference type="NCBI Taxonomy" id="2587417"/>
    <lineage>
        <taxon>Eukaryota</taxon>
        <taxon>Fungi</taxon>
        <taxon>Dikarya</taxon>
        <taxon>Ascomycota</taxon>
        <taxon>Pezizomycotina</taxon>
        <taxon>Sordariomycetes</taxon>
        <taxon>Sordariomycetidae</taxon>
        <taxon>Sordariales</taxon>
        <taxon>Podosporaceae</taxon>
        <taxon>Triangularia</taxon>
    </lineage>
</organism>
<accession>A0AAN6W8R7</accession>
<evidence type="ECO:0000256" key="1">
    <source>
        <dbReference type="SAM" id="SignalP"/>
    </source>
</evidence>
<keyword evidence="3" id="KW-1185">Reference proteome</keyword>
<dbReference type="AlphaFoldDB" id="A0AAN6W8R7"/>
<sequence length="200" mass="22300">MRTRWFLPPSIRLLALAFLFPPSSSVTVIFPQIPASIRLSLPMTKPLPTLTYFRAPNPLPAKPLPAGTYSILPSQLKTPASLTLLASPIPNPLKSPTSTLLSSRSPTLSAPHLRPKRTIPKPILFTNGDIRYQPQPQTQVLPRGPLRQIRRLPPRGMCRAVFEYKRARTKAVIRGSRRGGFRGRPWNQNVVQICGYKLVG</sequence>